<proteinExistence type="predicted"/>
<dbReference type="OrthoDB" id="419167at2759"/>
<dbReference type="STRING" id="10195.A0A3M7T540"/>
<gene>
    <name evidence="7" type="ORF">BpHYR1_052610</name>
</gene>
<keyword evidence="8" id="KW-1185">Reference proteome</keyword>
<feature type="transmembrane region" description="Helical" evidence="6">
    <location>
        <begin position="20"/>
        <end position="38"/>
    </location>
</feature>
<dbReference type="GO" id="GO:0000139">
    <property type="term" value="C:Golgi membrane"/>
    <property type="evidence" value="ECO:0007669"/>
    <property type="project" value="InterPro"/>
</dbReference>
<evidence type="ECO:0000256" key="5">
    <source>
        <dbReference type="ARBA" id="ARBA00023136"/>
    </source>
</evidence>
<keyword evidence="5 6" id="KW-0472">Membrane</keyword>
<protein>
    <submittedName>
        <fullName evidence="7">Putative UDP-sugar transporter SLC35A4</fullName>
    </submittedName>
</protein>
<evidence type="ECO:0000256" key="6">
    <source>
        <dbReference type="SAM" id="Phobius"/>
    </source>
</evidence>
<reference evidence="7 8" key="1">
    <citation type="journal article" date="2018" name="Sci. Rep.">
        <title>Genomic signatures of local adaptation to the degree of environmental predictability in rotifers.</title>
        <authorList>
            <person name="Franch-Gras L."/>
            <person name="Hahn C."/>
            <person name="Garcia-Roger E.M."/>
            <person name="Carmona M.J."/>
            <person name="Serra M."/>
            <person name="Gomez A."/>
        </authorList>
    </citation>
    <scope>NUCLEOTIDE SEQUENCE [LARGE SCALE GENOMIC DNA]</scope>
    <source>
        <strain evidence="7">HYR1</strain>
    </source>
</reference>
<sequence length="275" mass="32882">MKPLLEIKMEIFRNCSWYSLLLFQAFSYGSYTILVHLCEENGKISFNSSSMNLTIEFIKLFISSIGIIYQQNFKTVYIQLYMDSTSYQLLSNLKILTTAILYYFIIGKKMTKIRWFSLILLFFSGLFYSVGNVKSLKNYYINQEDLDSFLLPKEENINVKYRLRDEIYITEVGFFMILTYALISGLSGVYNEYLLKRNLTDSIFLQNFYLYMYGCSSNKRIFDVHCNEILEQYNSTFHHFFIANCDDCFVHSYFFTQLNLSKFVFIMQKWLYRYK</sequence>
<dbReference type="Proteomes" id="UP000276133">
    <property type="component" value="Unassembled WGS sequence"/>
</dbReference>
<dbReference type="InterPro" id="IPR007271">
    <property type="entry name" value="Nuc_sug_transpt"/>
</dbReference>
<dbReference type="AlphaFoldDB" id="A0A3M7T540"/>
<dbReference type="Pfam" id="PF04142">
    <property type="entry name" value="Nuc_sug_transp"/>
    <property type="match status" value="1"/>
</dbReference>
<dbReference type="PANTHER" id="PTHR10231">
    <property type="entry name" value="NUCLEOTIDE-SUGAR TRANSMEMBRANE TRANSPORTER"/>
    <property type="match status" value="1"/>
</dbReference>
<keyword evidence="4 6" id="KW-1133">Transmembrane helix</keyword>
<feature type="transmembrane region" description="Helical" evidence="6">
    <location>
        <begin position="113"/>
        <end position="130"/>
    </location>
</feature>
<evidence type="ECO:0000256" key="3">
    <source>
        <dbReference type="ARBA" id="ARBA00022692"/>
    </source>
</evidence>
<evidence type="ECO:0000256" key="4">
    <source>
        <dbReference type="ARBA" id="ARBA00022989"/>
    </source>
</evidence>
<keyword evidence="3 6" id="KW-0812">Transmembrane</keyword>
<feature type="transmembrane region" description="Helical" evidence="6">
    <location>
        <begin position="89"/>
        <end position="106"/>
    </location>
</feature>
<name>A0A3M7T540_BRAPC</name>
<evidence type="ECO:0000256" key="2">
    <source>
        <dbReference type="ARBA" id="ARBA00022597"/>
    </source>
</evidence>
<feature type="transmembrane region" description="Helical" evidence="6">
    <location>
        <begin position="50"/>
        <end position="69"/>
    </location>
</feature>
<organism evidence="7 8">
    <name type="scientific">Brachionus plicatilis</name>
    <name type="common">Marine rotifer</name>
    <name type="synonym">Brachionus muelleri</name>
    <dbReference type="NCBI Taxonomy" id="10195"/>
    <lineage>
        <taxon>Eukaryota</taxon>
        <taxon>Metazoa</taxon>
        <taxon>Spiralia</taxon>
        <taxon>Gnathifera</taxon>
        <taxon>Rotifera</taxon>
        <taxon>Eurotatoria</taxon>
        <taxon>Monogononta</taxon>
        <taxon>Pseudotrocha</taxon>
        <taxon>Ploima</taxon>
        <taxon>Brachionidae</taxon>
        <taxon>Brachionus</taxon>
    </lineage>
</organism>
<accession>A0A3M7T540</accession>
<evidence type="ECO:0000313" key="8">
    <source>
        <dbReference type="Proteomes" id="UP000276133"/>
    </source>
</evidence>
<keyword evidence="2 7" id="KW-0813">Transport</keyword>
<feature type="transmembrane region" description="Helical" evidence="6">
    <location>
        <begin position="167"/>
        <end position="190"/>
    </location>
</feature>
<dbReference type="GO" id="GO:0015165">
    <property type="term" value="F:pyrimidine nucleotide-sugar transmembrane transporter activity"/>
    <property type="evidence" value="ECO:0007669"/>
    <property type="project" value="InterPro"/>
</dbReference>
<comment type="caution">
    <text evidence="7">The sequence shown here is derived from an EMBL/GenBank/DDBJ whole genome shotgun (WGS) entry which is preliminary data.</text>
</comment>
<evidence type="ECO:0000256" key="1">
    <source>
        <dbReference type="ARBA" id="ARBA00004141"/>
    </source>
</evidence>
<evidence type="ECO:0000313" key="7">
    <source>
        <dbReference type="EMBL" id="RNA43132.1"/>
    </source>
</evidence>
<comment type="subcellular location">
    <subcellularLocation>
        <location evidence="1">Membrane</location>
        <topology evidence="1">Multi-pass membrane protein</topology>
    </subcellularLocation>
</comment>
<dbReference type="EMBL" id="REGN01000271">
    <property type="protein sequence ID" value="RNA43132.1"/>
    <property type="molecule type" value="Genomic_DNA"/>
</dbReference>
<keyword evidence="2 7" id="KW-0762">Sugar transport</keyword>